<protein>
    <recommendedName>
        <fullName evidence="4">Alkaline shock response membrane anchor protein AmaP</fullName>
    </recommendedName>
</protein>
<evidence type="ECO:0008006" key="4">
    <source>
        <dbReference type="Google" id="ProtNLM"/>
    </source>
</evidence>
<proteinExistence type="predicted"/>
<evidence type="ECO:0000313" key="3">
    <source>
        <dbReference type="Proteomes" id="UP001501742"/>
    </source>
</evidence>
<comment type="caution">
    <text evidence="2">The sequence shown here is derived from an EMBL/GenBank/DDBJ whole genome shotgun (WGS) entry which is preliminary data.</text>
</comment>
<feature type="transmembrane region" description="Helical" evidence="1">
    <location>
        <begin position="69"/>
        <end position="92"/>
    </location>
</feature>
<accession>A0ABP4K2A4</accession>
<keyword evidence="1" id="KW-0812">Transmembrane</keyword>
<evidence type="ECO:0000313" key="2">
    <source>
        <dbReference type="EMBL" id="GAA1491980.1"/>
    </source>
</evidence>
<keyword evidence="1" id="KW-0472">Membrane</keyword>
<keyword evidence="3" id="KW-1185">Reference proteome</keyword>
<organism evidence="2 3">
    <name type="scientific">Curtobacterium herbarum</name>
    <dbReference type="NCBI Taxonomy" id="150122"/>
    <lineage>
        <taxon>Bacteria</taxon>
        <taxon>Bacillati</taxon>
        <taxon>Actinomycetota</taxon>
        <taxon>Actinomycetes</taxon>
        <taxon>Micrococcales</taxon>
        <taxon>Microbacteriaceae</taxon>
        <taxon>Curtobacterium</taxon>
    </lineage>
</organism>
<keyword evidence="1" id="KW-1133">Transmembrane helix</keyword>
<dbReference type="RefSeq" id="WP_204609206.1">
    <property type="nucleotide sequence ID" value="NZ_BAAAJX010000002.1"/>
</dbReference>
<name>A0ABP4K2A4_9MICO</name>
<dbReference type="Proteomes" id="UP001501742">
    <property type="component" value="Unassembled WGS sequence"/>
</dbReference>
<dbReference type="EMBL" id="BAAAJX010000002">
    <property type="protein sequence ID" value="GAA1491980.1"/>
    <property type="molecule type" value="Genomic_DNA"/>
</dbReference>
<reference evidence="3" key="1">
    <citation type="journal article" date="2019" name="Int. J. Syst. Evol. Microbiol.">
        <title>The Global Catalogue of Microorganisms (GCM) 10K type strain sequencing project: providing services to taxonomists for standard genome sequencing and annotation.</title>
        <authorList>
            <consortium name="The Broad Institute Genomics Platform"/>
            <consortium name="The Broad Institute Genome Sequencing Center for Infectious Disease"/>
            <person name="Wu L."/>
            <person name="Ma J."/>
        </authorList>
    </citation>
    <scope>NUCLEOTIDE SEQUENCE [LARGE SCALE GENOMIC DNA]</scope>
    <source>
        <strain evidence="3">JCM 12140</strain>
    </source>
</reference>
<evidence type="ECO:0000256" key="1">
    <source>
        <dbReference type="SAM" id="Phobius"/>
    </source>
</evidence>
<sequence>MSSSSVERRLRRRSVHRSRSTAVSVALVVLVLVAAWIGTESVLRAVGAAPLLADPQTAVDAALKPDATFVTLVEVIAAVLVIAGVVLVVLALKPGRQHRSVVPHDRGAVVIDSSIIASTARNAAGLAAGVPDAHTTASARGARTEVHVVPMSGVPVDSAAVEHAVAERLGRLDDRFGRHVTVRVSEKGTLS</sequence>
<gene>
    <name evidence="2" type="ORF">GCM10009627_03260</name>
</gene>